<evidence type="ECO:0000256" key="7">
    <source>
        <dbReference type="SAM" id="MobiDB-lite"/>
    </source>
</evidence>
<proteinExistence type="inferred from homology"/>
<evidence type="ECO:0000256" key="5">
    <source>
        <dbReference type="RuleBase" id="RU004335"/>
    </source>
</evidence>
<evidence type="ECO:0000259" key="8">
    <source>
        <dbReference type="SMART" id="SM00768"/>
    </source>
</evidence>
<gene>
    <name evidence="9" type="ORF">LIER_43000</name>
</gene>
<comment type="similarity">
    <text evidence="1 5">Belongs to the glycosyl hydrolase 17 family.</text>
</comment>
<dbReference type="Gene3D" id="3.20.20.80">
    <property type="entry name" value="Glycosidases"/>
    <property type="match status" value="1"/>
</dbReference>
<dbReference type="Proteomes" id="UP001454036">
    <property type="component" value="Unassembled WGS sequence"/>
</dbReference>
<dbReference type="InterPro" id="IPR000490">
    <property type="entry name" value="Glyco_hydro_17"/>
</dbReference>
<organism evidence="9 10">
    <name type="scientific">Lithospermum erythrorhizon</name>
    <name type="common">Purple gromwell</name>
    <name type="synonym">Lithospermum officinale var. erythrorhizon</name>
    <dbReference type="NCBI Taxonomy" id="34254"/>
    <lineage>
        <taxon>Eukaryota</taxon>
        <taxon>Viridiplantae</taxon>
        <taxon>Streptophyta</taxon>
        <taxon>Embryophyta</taxon>
        <taxon>Tracheophyta</taxon>
        <taxon>Spermatophyta</taxon>
        <taxon>Magnoliopsida</taxon>
        <taxon>eudicotyledons</taxon>
        <taxon>Gunneridae</taxon>
        <taxon>Pentapetalae</taxon>
        <taxon>asterids</taxon>
        <taxon>lamiids</taxon>
        <taxon>Boraginales</taxon>
        <taxon>Boraginaceae</taxon>
        <taxon>Boraginoideae</taxon>
        <taxon>Lithospermeae</taxon>
        <taxon>Lithospermum</taxon>
    </lineage>
</organism>
<keyword evidence="10" id="KW-1185">Reference proteome</keyword>
<feature type="compositionally biased region" description="Low complexity" evidence="7">
    <location>
        <begin position="28"/>
        <end position="41"/>
    </location>
</feature>
<evidence type="ECO:0000256" key="6">
    <source>
        <dbReference type="RuleBase" id="RU004336"/>
    </source>
</evidence>
<evidence type="ECO:0000256" key="2">
    <source>
        <dbReference type="ARBA" id="ARBA00022729"/>
    </source>
</evidence>
<dbReference type="SMART" id="SM00768">
    <property type="entry name" value="X8"/>
    <property type="match status" value="1"/>
</dbReference>
<dbReference type="GO" id="GO:0009506">
    <property type="term" value="C:plasmodesma"/>
    <property type="evidence" value="ECO:0007669"/>
    <property type="project" value="UniProtKB-ARBA"/>
</dbReference>
<dbReference type="Gene3D" id="1.20.58.1040">
    <property type="match status" value="1"/>
</dbReference>
<dbReference type="Pfam" id="PF07983">
    <property type="entry name" value="X8"/>
    <property type="match status" value="1"/>
</dbReference>
<evidence type="ECO:0000256" key="1">
    <source>
        <dbReference type="ARBA" id="ARBA00008773"/>
    </source>
</evidence>
<protein>
    <submittedName>
        <fullName evidence="9">Glucosidase</fullName>
    </submittedName>
</protein>
<dbReference type="PANTHER" id="PTHR31044">
    <property type="entry name" value="BETA-1,3 GLUCANASE"/>
    <property type="match status" value="1"/>
</dbReference>
<dbReference type="SUPFAM" id="SSF51445">
    <property type="entry name" value="(Trans)glycosidases"/>
    <property type="match status" value="1"/>
</dbReference>
<sequence>MGSLGFDDVKMVVSETGWPSKGDENEVGANHANAAGYNGSNEVNGSNNHVGGKPSSSGVHTWCVAKEKLEKAFEYAWEGGGGADCRPLQEGVTCHDLDSFVARASYAFNSYYQKNTRKNGTCDFGGAAYVVTQSPWFGTCEFPSGYY</sequence>
<feature type="region of interest" description="Disordered" evidence="7">
    <location>
        <begin position="18"/>
        <end position="57"/>
    </location>
</feature>
<name>A0AAV3PCI6_LITER</name>
<dbReference type="InterPro" id="IPR044788">
    <property type="entry name" value="X8_dom_prot"/>
</dbReference>
<feature type="domain" description="X8" evidence="8">
    <location>
        <begin position="61"/>
        <end position="142"/>
    </location>
</feature>
<dbReference type="PANTHER" id="PTHR31044:SF52">
    <property type="entry name" value="OS01G0631500 PROTEIN"/>
    <property type="match status" value="1"/>
</dbReference>
<reference evidence="9 10" key="1">
    <citation type="submission" date="2024-01" db="EMBL/GenBank/DDBJ databases">
        <title>The complete chloroplast genome sequence of Lithospermum erythrorhizon: insights into the phylogenetic relationship among Boraginaceae species and the maternal lineages of purple gromwells.</title>
        <authorList>
            <person name="Okada T."/>
            <person name="Watanabe K."/>
        </authorList>
    </citation>
    <scope>NUCLEOTIDE SEQUENCE [LARGE SCALE GENOMIC DNA]</scope>
</reference>
<evidence type="ECO:0000256" key="4">
    <source>
        <dbReference type="ARBA" id="ARBA00023295"/>
    </source>
</evidence>
<keyword evidence="2" id="KW-0732">Signal</keyword>
<keyword evidence="3 6" id="KW-0378">Hydrolase</keyword>
<dbReference type="InterPro" id="IPR017853">
    <property type="entry name" value="GH"/>
</dbReference>
<evidence type="ECO:0000256" key="3">
    <source>
        <dbReference type="ARBA" id="ARBA00022801"/>
    </source>
</evidence>
<comment type="caution">
    <text evidence="9">The sequence shown here is derived from an EMBL/GenBank/DDBJ whole genome shotgun (WGS) entry which is preliminary data.</text>
</comment>
<dbReference type="PROSITE" id="PS00587">
    <property type="entry name" value="GLYCOSYL_HYDROL_F17"/>
    <property type="match status" value="1"/>
</dbReference>
<dbReference type="EMBL" id="BAABME010032134">
    <property type="protein sequence ID" value="GAA0148416.1"/>
    <property type="molecule type" value="Genomic_DNA"/>
</dbReference>
<dbReference type="Pfam" id="PF00332">
    <property type="entry name" value="Glyco_hydro_17"/>
    <property type="match status" value="1"/>
</dbReference>
<dbReference type="GO" id="GO:0004553">
    <property type="term" value="F:hydrolase activity, hydrolyzing O-glycosyl compounds"/>
    <property type="evidence" value="ECO:0007669"/>
    <property type="project" value="InterPro"/>
</dbReference>
<evidence type="ECO:0000313" key="9">
    <source>
        <dbReference type="EMBL" id="GAA0148416.1"/>
    </source>
</evidence>
<feature type="compositionally biased region" description="Polar residues" evidence="7">
    <location>
        <begin position="42"/>
        <end position="57"/>
    </location>
</feature>
<dbReference type="GO" id="GO:0005975">
    <property type="term" value="P:carbohydrate metabolic process"/>
    <property type="evidence" value="ECO:0007669"/>
    <property type="project" value="InterPro"/>
</dbReference>
<accession>A0AAV3PCI6</accession>
<keyword evidence="4 6" id="KW-0326">Glycosidase</keyword>
<dbReference type="AlphaFoldDB" id="A0AAV3PCI6"/>
<dbReference type="InterPro" id="IPR012946">
    <property type="entry name" value="X8"/>
</dbReference>
<evidence type="ECO:0000313" key="10">
    <source>
        <dbReference type="Proteomes" id="UP001454036"/>
    </source>
</evidence>